<evidence type="ECO:0000256" key="1">
    <source>
        <dbReference type="ARBA" id="ARBA00022491"/>
    </source>
</evidence>
<accession>A0A5B2WM07</accession>
<dbReference type="GO" id="GO:0003677">
    <property type="term" value="F:DNA binding"/>
    <property type="evidence" value="ECO:0007669"/>
    <property type="project" value="UniProtKB-UniRule"/>
</dbReference>
<dbReference type="PANTHER" id="PTHR47506">
    <property type="entry name" value="TRANSCRIPTIONAL REGULATORY PROTEIN"/>
    <property type="match status" value="1"/>
</dbReference>
<dbReference type="SUPFAM" id="SSF46689">
    <property type="entry name" value="Homeodomain-like"/>
    <property type="match status" value="1"/>
</dbReference>
<gene>
    <name evidence="7" type="ORF">F0L68_37190</name>
</gene>
<dbReference type="InterPro" id="IPR001647">
    <property type="entry name" value="HTH_TetR"/>
</dbReference>
<proteinExistence type="predicted"/>
<evidence type="ECO:0000259" key="6">
    <source>
        <dbReference type="PROSITE" id="PS50977"/>
    </source>
</evidence>
<keyword evidence="8" id="KW-1185">Reference proteome</keyword>
<protein>
    <submittedName>
        <fullName evidence="7">TetR/AcrR family transcriptional regulator</fullName>
    </submittedName>
</protein>
<dbReference type="OrthoDB" id="3572434at2"/>
<dbReference type="RefSeq" id="WP_149854610.1">
    <property type="nucleotide sequence ID" value="NZ_VUOB01000078.1"/>
</dbReference>
<reference evidence="7 8" key="2">
    <citation type="submission" date="2019-09" db="EMBL/GenBank/DDBJ databases">
        <authorList>
            <person name="Jin C."/>
        </authorList>
    </citation>
    <scope>NUCLEOTIDE SEQUENCE [LARGE SCALE GENOMIC DNA]</scope>
    <source>
        <strain evidence="7 8">AN110305</strain>
    </source>
</reference>
<keyword evidence="3 5" id="KW-0238">DNA-binding</keyword>
<keyword evidence="4" id="KW-0804">Transcription</keyword>
<keyword evidence="2" id="KW-0805">Transcription regulation</keyword>
<dbReference type="Pfam" id="PF13977">
    <property type="entry name" value="TetR_C_6"/>
    <property type="match status" value="1"/>
</dbReference>
<evidence type="ECO:0000256" key="2">
    <source>
        <dbReference type="ARBA" id="ARBA00023015"/>
    </source>
</evidence>
<keyword evidence="1" id="KW-0678">Repressor</keyword>
<feature type="domain" description="HTH tetR-type" evidence="6">
    <location>
        <begin position="6"/>
        <end position="65"/>
    </location>
</feature>
<dbReference type="Gene3D" id="1.10.357.10">
    <property type="entry name" value="Tetracycline Repressor, domain 2"/>
    <property type="match status" value="1"/>
</dbReference>
<dbReference type="InterPro" id="IPR009057">
    <property type="entry name" value="Homeodomain-like_sf"/>
</dbReference>
<evidence type="ECO:0000256" key="5">
    <source>
        <dbReference type="PROSITE-ProRule" id="PRU00335"/>
    </source>
</evidence>
<evidence type="ECO:0000313" key="7">
    <source>
        <dbReference type="EMBL" id="KAA2251449.1"/>
    </source>
</evidence>
<reference evidence="7 8" key="1">
    <citation type="submission" date="2019-09" db="EMBL/GenBank/DDBJ databases">
        <title>Goodfellowia gen. nov., a new genus of the Pseudonocardineae related to Actinoalloteichus, containing Goodfellowia coeruleoviolacea gen. nov., comb. nov. gen. nov., comb. nov.</title>
        <authorList>
            <person name="Labeda D."/>
        </authorList>
    </citation>
    <scope>NUCLEOTIDE SEQUENCE [LARGE SCALE GENOMIC DNA]</scope>
    <source>
        <strain evidence="7 8">AN110305</strain>
    </source>
</reference>
<dbReference type="PANTHER" id="PTHR47506:SF6">
    <property type="entry name" value="HTH-TYPE TRANSCRIPTIONAL REPRESSOR NEMR"/>
    <property type="match status" value="1"/>
</dbReference>
<comment type="caution">
    <text evidence="7">The sequence shown here is derived from an EMBL/GenBank/DDBJ whole genome shotgun (WGS) entry which is preliminary data.</text>
</comment>
<dbReference type="EMBL" id="VUOB01000078">
    <property type="protein sequence ID" value="KAA2251449.1"/>
    <property type="molecule type" value="Genomic_DNA"/>
</dbReference>
<evidence type="ECO:0000313" key="8">
    <source>
        <dbReference type="Proteomes" id="UP000323454"/>
    </source>
</evidence>
<feature type="DNA-binding region" description="H-T-H motif" evidence="5">
    <location>
        <begin position="28"/>
        <end position="47"/>
    </location>
</feature>
<dbReference type="AlphaFoldDB" id="A0A5B2WM07"/>
<dbReference type="Proteomes" id="UP000323454">
    <property type="component" value="Unassembled WGS sequence"/>
</dbReference>
<dbReference type="InterPro" id="IPR036271">
    <property type="entry name" value="Tet_transcr_reg_TetR-rel_C_sf"/>
</dbReference>
<sequence length="202" mass="21267">MPRPRTITDEHLLAATVTLIDRRGPGFTLAEVAEEAGVSVGTVAQRFGSRNGLLQAVTKAESGQVARRMRTVAGACGSPLDGLRAALVDWYGRIDDPEIATNNLAALGMDLLDPTLRGLLADHFAAIDTAVRAMVRAAAPELPGAPSPARAARVLTALVNGIALEWSVRPKGRLADRVRHDVNAVLAGWSRPVAANQGEGQE</sequence>
<dbReference type="SUPFAM" id="SSF48498">
    <property type="entry name" value="Tetracyclin repressor-like, C-terminal domain"/>
    <property type="match status" value="1"/>
</dbReference>
<evidence type="ECO:0000256" key="4">
    <source>
        <dbReference type="ARBA" id="ARBA00023163"/>
    </source>
</evidence>
<dbReference type="Pfam" id="PF00440">
    <property type="entry name" value="TetR_N"/>
    <property type="match status" value="1"/>
</dbReference>
<name>A0A5B2WM07_9PSEU</name>
<evidence type="ECO:0000256" key="3">
    <source>
        <dbReference type="ARBA" id="ARBA00023125"/>
    </source>
</evidence>
<organism evidence="7 8">
    <name type="scientific">Solihabitans fulvus</name>
    <dbReference type="NCBI Taxonomy" id="1892852"/>
    <lineage>
        <taxon>Bacteria</taxon>
        <taxon>Bacillati</taxon>
        <taxon>Actinomycetota</taxon>
        <taxon>Actinomycetes</taxon>
        <taxon>Pseudonocardiales</taxon>
        <taxon>Pseudonocardiaceae</taxon>
        <taxon>Solihabitans</taxon>
    </lineage>
</organism>
<dbReference type="InterPro" id="IPR039538">
    <property type="entry name" value="BetI_C"/>
</dbReference>
<dbReference type="PROSITE" id="PS50977">
    <property type="entry name" value="HTH_TETR_2"/>
    <property type="match status" value="1"/>
</dbReference>